<dbReference type="OrthoDB" id="747268at2759"/>
<comment type="caution">
    <text evidence="3">The sequence shown here is derived from an EMBL/GenBank/DDBJ whole genome shotgun (WGS) entry which is preliminary data.</text>
</comment>
<dbReference type="InterPro" id="IPR031052">
    <property type="entry name" value="FHY3/FAR1"/>
</dbReference>
<feature type="domain" description="MULE transposase" evidence="2">
    <location>
        <begin position="11"/>
        <end position="103"/>
    </location>
</feature>
<dbReference type="EMBL" id="CACTIH010000605">
    <property type="protein sequence ID" value="CAA2961737.1"/>
    <property type="molecule type" value="Genomic_DNA"/>
</dbReference>
<evidence type="ECO:0000313" key="3">
    <source>
        <dbReference type="EMBL" id="CAA2961737.1"/>
    </source>
</evidence>
<keyword evidence="1" id="KW-0863">Zinc-finger</keyword>
<comment type="similarity">
    <text evidence="1">Belongs to the FHY3/FAR1 family.</text>
</comment>
<comment type="subcellular location">
    <subcellularLocation>
        <location evidence="1">Nucleus</location>
    </subcellularLocation>
</comment>
<dbReference type="Pfam" id="PF10551">
    <property type="entry name" value="MULE"/>
    <property type="match status" value="1"/>
</dbReference>
<dbReference type="GO" id="GO:0008270">
    <property type="term" value="F:zinc ion binding"/>
    <property type="evidence" value="ECO:0007669"/>
    <property type="project" value="UniProtKB-UniRule"/>
</dbReference>
<evidence type="ECO:0000313" key="4">
    <source>
        <dbReference type="Proteomes" id="UP000594638"/>
    </source>
</evidence>
<dbReference type="Gramene" id="OE9A051340T3">
    <property type="protein sequence ID" value="OE9A051340C3"/>
    <property type="gene ID" value="OE9A051340"/>
</dbReference>
<evidence type="ECO:0000256" key="1">
    <source>
        <dbReference type="RuleBase" id="RU367018"/>
    </source>
</evidence>
<keyword evidence="1" id="KW-0479">Metal-binding</keyword>
<dbReference type="PANTHER" id="PTHR31669">
    <property type="entry name" value="PROTEIN FAR1-RELATED SEQUENCE 10-RELATED"/>
    <property type="match status" value="1"/>
</dbReference>
<dbReference type="PANTHER" id="PTHR31669:SF302">
    <property type="entry name" value="PROTEIN FAR1-RELATED SEQUENCE"/>
    <property type="match status" value="1"/>
</dbReference>
<dbReference type="GO" id="GO:0005634">
    <property type="term" value="C:nucleus"/>
    <property type="evidence" value="ECO:0007669"/>
    <property type="project" value="UniProtKB-SubCell"/>
</dbReference>
<dbReference type="Gramene" id="OE9A051340T2">
    <property type="protein sequence ID" value="OE9A051340C2"/>
    <property type="gene ID" value="OE9A051340"/>
</dbReference>
<proteinExistence type="inferred from homology"/>
<keyword evidence="1" id="KW-0539">Nucleus</keyword>
<evidence type="ECO:0000259" key="2">
    <source>
        <dbReference type="Pfam" id="PF10551"/>
    </source>
</evidence>
<keyword evidence="4" id="KW-1185">Reference proteome</keyword>
<dbReference type="AlphaFoldDB" id="A0A8S0Q5R7"/>
<gene>
    <name evidence="3" type="ORF">OLEA9_A051340</name>
</gene>
<accession>A0A8S0Q5R7</accession>
<sequence length="201" mass="23823">MSYQCFGDVVTFFPTYRTNKYDMPFAPFTGVNHHSQSIQFGCALLQDETEVTFMWLFQTWLDAMGGCNPTCIITNQYPAMKAGIAKVLPYTHYRLCLWHIMKKFGEKLSHIYYKKSNFKKDMKGCIYYTYKVEDFEEKWEDIIVKYDLNSNKWLQDLYIIRESWVPVYNRGLFFAGMNTTSRSEGINSFLNSFFFLLLELI</sequence>
<name>A0A8S0Q5R7_OLEEU</name>
<dbReference type="Proteomes" id="UP000594638">
    <property type="component" value="Unassembled WGS sequence"/>
</dbReference>
<comment type="function">
    <text evidence="1">Putative transcription activator involved in regulating light control of development.</text>
</comment>
<reference evidence="3 4" key="1">
    <citation type="submission" date="2019-12" db="EMBL/GenBank/DDBJ databases">
        <authorList>
            <person name="Alioto T."/>
            <person name="Alioto T."/>
            <person name="Gomez Garrido J."/>
        </authorList>
    </citation>
    <scope>NUCLEOTIDE SEQUENCE [LARGE SCALE GENOMIC DNA]</scope>
</reference>
<dbReference type="InterPro" id="IPR018289">
    <property type="entry name" value="MULE_transposase_dom"/>
</dbReference>
<protein>
    <recommendedName>
        <fullName evidence="1">Protein FAR1-RELATED SEQUENCE</fullName>
    </recommendedName>
</protein>
<organism evidence="3 4">
    <name type="scientific">Olea europaea subsp. europaea</name>
    <dbReference type="NCBI Taxonomy" id="158383"/>
    <lineage>
        <taxon>Eukaryota</taxon>
        <taxon>Viridiplantae</taxon>
        <taxon>Streptophyta</taxon>
        <taxon>Embryophyta</taxon>
        <taxon>Tracheophyta</taxon>
        <taxon>Spermatophyta</taxon>
        <taxon>Magnoliopsida</taxon>
        <taxon>eudicotyledons</taxon>
        <taxon>Gunneridae</taxon>
        <taxon>Pentapetalae</taxon>
        <taxon>asterids</taxon>
        <taxon>lamiids</taxon>
        <taxon>Lamiales</taxon>
        <taxon>Oleaceae</taxon>
        <taxon>Oleeae</taxon>
        <taxon>Olea</taxon>
    </lineage>
</organism>
<keyword evidence="1" id="KW-0862">Zinc</keyword>
<dbReference type="GO" id="GO:0006355">
    <property type="term" value="P:regulation of DNA-templated transcription"/>
    <property type="evidence" value="ECO:0007669"/>
    <property type="project" value="UniProtKB-UniRule"/>
</dbReference>